<dbReference type="Proteomes" id="UP000315995">
    <property type="component" value="Chromosome"/>
</dbReference>
<dbReference type="InterPro" id="IPR043717">
    <property type="entry name" value="DUF5658"/>
</dbReference>
<keyword evidence="1" id="KW-0812">Transmembrane</keyword>
<feature type="transmembrane region" description="Helical" evidence="1">
    <location>
        <begin position="69"/>
        <end position="89"/>
    </location>
</feature>
<feature type="domain" description="DUF5658" evidence="2">
    <location>
        <begin position="7"/>
        <end position="90"/>
    </location>
</feature>
<keyword evidence="1" id="KW-1133">Transmembrane helix</keyword>
<gene>
    <name evidence="3" type="ORF">FIV42_16630</name>
</gene>
<feature type="transmembrane region" description="Helical" evidence="1">
    <location>
        <begin position="40"/>
        <end position="62"/>
    </location>
</feature>
<protein>
    <recommendedName>
        <fullName evidence="2">DUF5658 domain-containing protein</fullName>
    </recommendedName>
</protein>
<organism evidence="3 4">
    <name type="scientific">Persicimonas caeni</name>
    <dbReference type="NCBI Taxonomy" id="2292766"/>
    <lineage>
        <taxon>Bacteria</taxon>
        <taxon>Deltaproteobacteria</taxon>
        <taxon>Bradymonadales</taxon>
        <taxon>Bradymonadaceae</taxon>
        <taxon>Persicimonas</taxon>
    </lineage>
</organism>
<dbReference type="AlphaFoldDB" id="A0A4Y6PVC1"/>
<dbReference type="RefSeq" id="WP_141198776.1">
    <property type="nucleotide sequence ID" value="NZ_CP041186.1"/>
</dbReference>
<accession>A0A5B8YBK2</accession>
<reference evidence="3 4" key="1">
    <citation type="submission" date="2019-06" db="EMBL/GenBank/DDBJ databases">
        <title>Persicimonas caeni gen. nov., sp. nov., a predatory bacterium isolated from solar saltern.</title>
        <authorList>
            <person name="Wang S."/>
        </authorList>
    </citation>
    <scope>NUCLEOTIDE SEQUENCE [LARGE SCALE GENOMIC DNA]</scope>
    <source>
        <strain evidence="3 4">YN101</strain>
    </source>
</reference>
<dbReference type="EMBL" id="CP041186">
    <property type="protein sequence ID" value="QDG52304.1"/>
    <property type="molecule type" value="Genomic_DNA"/>
</dbReference>
<dbReference type="Pfam" id="PF18902">
    <property type="entry name" value="DUF5658"/>
    <property type="match status" value="1"/>
</dbReference>
<keyword evidence="4" id="KW-1185">Reference proteome</keyword>
<keyword evidence="1" id="KW-0472">Membrane</keyword>
<evidence type="ECO:0000313" key="4">
    <source>
        <dbReference type="Proteomes" id="UP000315995"/>
    </source>
</evidence>
<evidence type="ECO:0000256" key="1">
    <source>
        <dbReference type="SAM" id="Phobius"/>
    </source>
</evidence>
<accession>A0A4Y6PVC1</accession>
<dbReference type="OrthoDB" id="2084666at2"/>
<sequence>MTYLVGAIFVLNAIDAVATVTWVSADLAYEANPLMAHLLDIHPVLFVATKLTLVGLSVWLLWRHCDRMLSMVAAIALFGLYYALIVYHLSFPSYLAWSTVLG</sequence>
<evidence type="ECO:0000259" key="2">
    <source>
        <dbReference type="Pfam" id="PF18902"/>
    </source>
</evidence>
<name>A0A4Y6PVC1_PERCE</name>
<evidence type="ECO:0000313" key="3">
    <source>
        <dbReference type="EMBL" id="QDG52304.1"/>
    </source>
</evidence>
<proteinExistence type="predicted"/>